<protein>
    <submittedName>
        <fullName evidence="8">Peptidase M48</fullName>
    </submittedName>
</protein>
<dbReference type="InterPro" id="IPR001915">
    <property type="entry name" value="Peptidase_M48"/>
</dbReference>
<proteinExistence type="inferred from homology"/>
<dbReference type="CDD" id="cd07332">
    <property type="entry name" value="M48C_Oma1_like"/>
    <property type="match status" value="1"/>
</dbReference>
<keyword evidence="3 6" id="KW-0378">Hydrolase</keyword>
<sequence length="253" mass="28532">MKLSEKQQQWLFIAIAVLLGLSVVGYRAYTALLPAASTYIAEKIPESVYQTIGESSLESFDESEFLPSKLAAEQQERVRTSYQGLLKNLSLSIEDYPLHFRYWSDQMNAFALMDGSIIVTDSLVAKLGNEQQLMAVLLHEVGHVQHNHLMENTIRVSLFYITMSLMFGDVGVVSDLLIEGSTLGLNLSYSRDFEKEADAYAAQKLEELYGSNEAMIEALKILYEQNDLETFHWASTHPTFAERKTSIENLAND</sequence>
<reference evidence="9" key="1">
    <citation type="submission" date="2018-08" db="EMBL/GenBank/DDBJ databases">
        <title>Thalassotalea euphylliae genome.</title>
        <authorList>
            <person name="Summers S."/>
            <person name="Rice S.A."/>
            <person name="Freckelton M.L."/>
            <person name="Nedved B.T."/>
            <person name="Hadfield M.G."/>
        </authorList>
    </citation>
    <scope>NUCLEOTIDE SEQUENCE [LARGE SCALE GENOMIC DNA]</scope>
    <source>
        <strain evidence="9">H3</strain>
    </source>
</reference>
<dbReference type="PANTHER" id="PTHR22726:SF24">
    <property type="entry name" value="M48 FAMILY METALLOPEPTIDASE"/>
    <property type="match status" value="1"/>
</dbReference>
<comment type="similarity">
    <text evidence="6">Belongs to the peptidase M48 family.</text>
</comment>
<name>A0A3E0TK87_9GAMM</name>
<keyword evidence="9" id="KW-1185">Reference proteome</keyword>
<evidence type="ECO:0000313" key="8">
    <source>
        <dbReference type="EMBL" id="REL24385.1"/>
    </source>
</evidence>
<dbReference type="InterPro" id="IPR051156">
    <property type="entry name" value="Mito/Outer_Membr_Metalloprot"/>
</dbReference>
<dbReference type="EMBL" id="QUOT01000002">
    <property type="protein sequence ID" value="REL24385.1"/>
    <property type="molecule type" value="Genomic_DNA"/>
</dbReference>
<keyword evidence="4 6" id="KW-0862">Zinc</keyword>
<evidence type="ECO:0000256" key="1">
    <source>
        <dbReference type="ARBA" id="ARBA00022670"/>
    </source>
</evidence>
<feature type="domain" description="Peptidase M48" evidence="7">
    <location>
        <begin position="73"/>
        <end position="249"/>
    </location>
</feature>
<evidence type="ECO:0000256" key="4">
    <source>
        <dbReference type="ARBA" id="ARBA00022833"/>
    </source>
</evidence>
<dbReference type="GO" id="GO:0016020">
    <property type="term" value="C:membrane"/>
    <property type="evidence" value="ECO:0007669"/>
    <property type="project" value="TreeGrafter"/>
</dbReference>
<dbReference type="GO" id="GO:0046872">
    <property type="term" value="F:metal ion binding"/>
    <property type="evidence" value="ECO:0007669"/>
    <property type="project" value="UniProtKB-KW"/>
</dbReference>
<keyword evidence="2" id="KW-0479">Metal-binding</keyword>
<evidence type="ECO:0000256" key="3">
    <source>
        <dbReference type="ARBA" id="ARBA00022801"/>
    </source>
</evidence>
<evidence type="ECO:0000256" key="6">
    <source>
        <dbReference type="RuleBase" id="RU003983"/>
    </source>
</evidence>
<comment type="caution">
    <text evidence="8">The sequence shown here is derived from an EMBL/GenBank/DDBJ whole genome shotgun (WGS) entry which is preliminary data.</text>
</comment>
<dbReference type="GO" id="GO:0004222">
    <property type="term" value="F:metalloendopeptidase activity"/>
    <property type="evidence" value="ECO:0007669"/>
    <property type="project" value="InterPro"/>
</dbReference>
<organism evidence="8 9">
    <name type="scientific">Thalassotalea euphylliae</name>
    <dbReference type="NCBI Taxonomy" id="1655234"/>
    <lineage>
        <taxon>Bacteria</taxon>
        <taxon>Pseudomonadati</taxon>
        <taxon>Pseudomonadota</taxon>
        <taxon>Gammaproteobacteria</taxon>
        <taxon>Alteromonadales</taxon>
        <taxon>Colwelliaceae</taxon>
        <taxon>Thalassotalea</taxon>
    </lineage>
</organism>
<evidence type="ECO:0000256" key="2">
    <source>
        <dbReference type="ARBA" id="ARBA00022723"/>
    </source>
</evidence>
<dbReference type="PANTHER" id="PTHR22726">
    <property type="entry name" value="METALLOENDOPEPTIDASE OMA1"/>
    <property type="match status" value="1"/>
</dbReference>
<gene>
    <name evidence="8" type="ORF">DXX94_18750</name>
</gene>
<evidence type="ECO:0000313" key="9">
    <source>
        <dbReference type="Proteomes" id="UP000256899"/>
    </source>
</evidence>
<dbReference type="AlphaFoldDB" id="A0A3E0TK87"/>
<accession>A0A3E0TK87</accession>
<dbReference type="Gene3D" id="3.30.2010.10">
    <property type="entry name" value="Metalloproteases ('zincins'), catalytic domain"/>
    <property type="match status" value="1"/>
</dbReference>
<evidence type="ECO:0000259" key="7">
    <source>
        <dbReference type="Pfam" id="PF01435"/>
    </source>
</evidence>
<keyword evidence="1 6" id="KW-0645">Protease</keyword>
<evidence type="ECO:0000256" key="5">
    <source>
        <dbReference type="ARBA" id="ARBA00023049"/>
    </source>
</evidence>
<keyword evidence="5 6" id="KW-0482">Metalloprotease</keyword>
<comment type="cofactor">
    <cofactor evidence="6">
        <name>Zn(2+)</name>
        <dbReference type="ChEBI" id="CHEBI:29105"/>
    </cofactor>
    <text evidence="6">Binds 1 zinc ion per subunit.</text>
</comment>
<dbReference type="GO" id="GO:0051603">
    <property type="term" value="P:proteolysis involved in protein catabolic process"/>
    <property type="evidence" value="ECO:0007669"/>
    <property type="project" value="TreeGrafter"/>
</dbReference>
<dbReference type="Proteomes" id="UP000256899">
    <property type="component" value="Unassembled WGS sequence"/>
</dbReference>
<dbReference type="Pfam" id="PF01435">
    <property type="entry name" value="Peptidase_M48"/>
    <property type="match status" value="1"/>
</dbReference>
<dbReference type="RefSeq" id="WP_116018714.1">
    <property type="nucleotide sequence ID" value="NZ_QUOT01000002.1"/>
</dbReference>